<evidence type="ECO:0000313" key="2">
    <source>
        <dbReference type="EMBL" id="SYV97598.1"/>
    </source>
</evidence>
<keyword evidence="1" id="KW-1133">Transmembrane helix</keyword>
<accession>A0A3B0PK20</accession>
<feature type="transmembrane region" description="Helical" evidence="1">
    <location>
        <begin position="39"/>
        <end position="59"/>
    </location>
</feature>
<dbReference type="Proteomes" id="UP000257559">
    <property type="component" value="Chromosome"/>
</dbReference>
<feature type="non-terminal residue" evidence="2">
    <location>
        <position position="61"/>
    </location>
</feature>
<feature type="transmembrane region" description="Helical" evidence="1">
    <location>
        <begin position="16"/>
        <end position="33"/>
    </location>
</feature>
<reference evidence="3" key="1">
    <citation type="submission" date="2018-06" db="EMBL/GenBank/DDBJ databases">
        <authorList>
            <consortium name="Pathogen Informatics"/>
        </authorList>
    </citation>
    <scope>NUCLEOTIDE SEQUENCE [LARGE SCALE GENOMIC DNA]</scope>
    <source>
        <strain evidence="3">NCTC10132</strain>
    </source>
</reference>
<keyword evidence="1" id="KW-0472">Membrane</keyword>
<gene>
    <name evidence="2" type="ORF">NCTC10132_00964</name>
</gene>
<protein>
    <submittedName>
        <fullName evidence="2">Uncharacterized protein</fullName>
    </submittedName>
</protein>
<sequence>MVVANTSISKKIKRNIIISVGFIFVTIGLILATPTPDKLSSILVFVSLALSTFVTTYLITW</sequence>
<name>A0A3B0PK20_9BACT</name>
<dbReference type="EMBL" id="LS991951">
    <property type="protein sequence ID" value="SYV97598.1"/>
    <property type="molecule type" value="Genomic_DNA"/>
</dbReference>
<evidence type="ECO:0000313" key="3">
    <source>
        <dbReference type="Proteomes" id="UP000257559"/>
    </source>
</evidence>
<evidence type="ECO:0000256" key="1">
    <source>
        <dbReference type="SAM" id="Phobius"/>
    </source>
</evidence>
<dbReference type="AlphaFoldDB" id="A0A3B0PK20"/>
<dbReference type="KEGG" id="medw:NCTC10132_00964"/>
<keyword evidence="3" id="KW-1185">Reference proteome</keyword>
<organism evidence="2 3">
    <name type="scientific">Mycoplasmopsis edwardii</name>
    <dbReference type="NCBI Taxonomy" id="53558"/>
    <lineage>
        <taxon>Bacteria</taxon>
        <taxon>Bacillati</taxon>
        <taxon>Mycoplasmatota</taxon>
        <taxon>Mycoplasmoidales</taxon>
        <taxon>Metamycoplasmataceae</taxon>
        <taxon>Mycoplasmopsis</taxon>
    </lineage>
</organism>
<proteinExistence type="predicted"/>
<keyword evidence="1" id="KW-0812">Transmembrane</keyword>